<dbReference type="EMBL" id="JAYMGO010000009">
    <property type="protein sequence ID" value="KAL1268832.1"/>
    <property type="molecule type" value="Genomic_DNA"/>
</dbReference>
<feature type="chain" id="PRO_5045438904" evidence="1">
    <location>
        <begin position="17"/>
        <end position="120"/>
    </location>
</feature>
<evidence type="ECO:0000256" key="1">
    <source>
        <dbReference type="SAM" id="SignalP"/>
    </source>
</evidence>
<keyword evidence="3" id="KW-1185">Reference proteome</keyword>
<protein>
    <submittedName>
        <fullName evidence="2">Uncharacterized protein</fullName>
    </submittedName>
</protein>
<organism evidence="2 3">
    <name type="scientific">Cirrhinus molitorella</name>
    <name type="common">mud carp</name>
    <dbReference type="NCBI Taxonomy" id="172907"/>
    <lineage>
        <taxon>Eukaryota</taxon>
        <taxon>Metazoa</taxon>
        <taxon>Chordata</taxon>
        <taxon>Craniata</taxon>
        <taxon>Vertebrata</taxon>
        <taxon>Euteleostomi</taxon>
        <taxon>Actinopterygii</taxon>
        <taxon>Neopterygii</taxon>
        <taxon>Teleostei</taxon>
        <taxon>Ostariophysi</taxon>
        <taxon>Cypriniformes</taxon>
        <taxon>Cyprinidae</taxon>
        <taxon>Labeoninae</taxon>
        <taxon>Labeonini</taxon>
        <taxon>Cirrhinus</taxon>
    </lineage>
</organism>
<dbReference type="Gene3D" id="3.10.10.10">
    <property type="entry name" value="HIV Type 1 Reverse Transcriptase, subunit A, domain 1"/>
    <property type="match status" value="1"/>
</dbReference>
<evidence type="ECO:0000313" key="3">
    <source>
        <dbReference type="Proteomes" id="UP001558613"/>
    </source>
</evidence>
<dbReference type="InterPro" id="IPR043502">
    <property type="entry name" value="DNA/RNA_pol_sf"/>
</dbReference>
<accession>A0ABR3MW21</accession>
<dbReference type="Proteomes" id="UP001558613">
    <property type="component" value="Unassembled WGS sequence"/>
</dbReference>
<reference evidence="2 3" key="1">
    <citation type="submission" date="2023-09" db="EMBL/GenBank/DDBJ databases">
        <authorList>
            <person name="Wang M."/>
        </authorList>
    </citation>
    <scope>NUCLEOTIDE SEQUENCE [LARGE SCALE GENOMIC DNA]</scope>
    <source>
        <strain evidence="2">GT-2023</strain>
        <tissue evidence="2">Liver</tissue>
    </source>
</reference>
<name>A0ABR3MW21_9TELE</name>
<feature type="signal peptide" evidence="1">
    <location>
        <begin position="1"/>
        <end position="16"/>
    </location>
</feature>
<comment type="caution">
    <text evidence="2">The sequence shown here is derived from an EMBL/GenBank/DDBJ whole genome shotgun (WGS) entry which is preliminary data.</text>
</comment>
<evidence type="ECO:0000313" key="2">
    <source>
        <dbReference type="EMBL" id="KAL1268832.1"/>
    </source>
</evidence>
<keyword evidence="1" id="KW-0732">Signal</keyword>
<dbReference type="SUPFAM" id="SSF56672">
    <property type="entry name" value="DNA/RNA polymerases"/>
    <property type="match status" value="1"/>
</dbReference>
<proteinExistence type="predicted"/>
<gene>
    <name evidence="2" type="ORF">QQF64_034195</name>
</gene>
<sequence>MWLLAVAILRVTPSHQQSCSLQLCLVRAVGIASRDLHLDELGLKDVALAEICDYCGEAKGFCHRIRLTDDRPFRLPYRRLSPAHYHKLKQTLDEMEQKEIIRKSSSEFASPYSKSDLESL</sequence>